<accession>A0A8S5NK35</accession>
<name>A0A8S5NK35_9CAUD</name>
<sequence length="103" mass="11675">MKTVKTYMVRKPSDLDEVKSITRANSDRLETVAVVETINLTPAEHKRVCRNPLNDYGFLKGKGGYCDEHDYRQVVEITADDQPTLYADPSGSSYCRYLGIEVK</sequence>
<proteinExistence type="predicted"/>
<dbReference type="EMBL" id="BK015179">
    <property type="protein sequence ID" value="DAD94650.1"/>
    <property type="molecule type" value="Genomic_DNA"/>
</dbReference>
<organism evidence="1">
    <name type="scientific">Siphoviridae sp. ctrKX6</name>
    <dbReference type="NCBI Taxonomy" id="2826476"/>
    <lineage>
        <taxon>Viruses</taxon>
        <taxon>Duplodnaviria</taxon>
        <taxon>Heunggongvirae</taxon>
        <taxon>Uroviricota</taxon>
        <taxon>Caudoviricetes</taxon>
    </lineage>
</organism>
<reference evidence="1" key="1">
    <citation type="journal article" date="2021" name="Proc. Natl. Acad. Sci. U.S.A.">
        <title>A Catalog of Tens of Thousands of Viruses from Human Metagenomes Reveals Hidden Associations with Chronic Diseases.</title>
        <authorList>
            <person name="Tisza M.J."/>
            <person name="Buck C.B."/>
        </authorList>
    </citation>
    <scope>NUCLEOTIDE SEQUENCE</scope>
    <source>
        <strain evidence="1">CtrKX6</strain>
    </source>
</reference>
<protein>
    <submittedName>
        <fullName evidence="1">Uncharacterized protein</fullName>
    </submittedName>
</protein>
<evidence type="ECO:0000313" key="1">
    <source>
        <dbReference type="EMBL" id="DAD94650.1"/>
    </source>
</evidence>